<dbReference type="OrthoDB" id="9791685at2"/>
<feature type="domain" description="CSD" evidence="1">
    <location>
        <begin position="4"/>
        <end position="72"/>
    </location>
</feature>
<dbReference type="PANTHER" id="PTHR46565:SF21">
    <property type="match status" value="1"/>
</dbReference>
<dbReference type="InterPro" id="IPR012340">
    <property type="entry name" value="NA-bd_OB-fold"/>
</dbReference>
<dbReference type="HOGENOM" id="CLU_097141_1_0_5"/>
<dbReference type="GO" id="GO:0003677">
    <property type="term" value="F:DNA binding"/>
    <property type="evidence" value="ECO:0007669"/>
    <property type="project" value="UniProtKB-KW"/>
</dbReference>
<dbReference type="AlphaFoldDB" id="H6SPV9"/>
<dbReference type="STRING" id="1150469.RSPPHO_00603"/>
<accession>H6SPV9</accession>
<dbReference type="KEGG" id="rpm:RSPPHO_00603"/>
<dbReference type="Pfam" id="PF00313">
    <property type="entry name" value="CSD"/>
    <property type="match status" value="2"/>
</dbReference>
<dbReference type="EMBL" id="HE663493">
    <property type="protein sequence ID" value="CCG07229.1"/>
    <property type="molecule type" value="Genomic_DNA"/>
</dbReference>
<dbReference type="RefSeq" id="WP_014413869.1">
    <property type="nucleotide sequence ID" value="NC_017059.1"/>
</dbReference>
<organism evidence="2 3">
    <name type="scientific">Pararhodospirillum photometricum DSM 122</name>
    <dbReference type="NCBI Taxonomy" id="1150469"/>
    <lineage>
        <taxon>Bacteria</taxon>
        <taxon>Pseudomonadati</taxon>
        <taxon>Pseudomonadota</taxon>
        <taxon>Alphaproteobacteria</taxon>
        <taxon>Rhodospirillales</taxon>
        <taxon>Rhodospirillaceae</taxon>
        <taxon>Pararhodospirillum</taxon>
    </lineage>
</organism>
<keyword evidence="2" id="KW-0238">DNA-binding</keyword>
<dbReference type="InterPro" id="IPR011129">
    <property type="entry name" value="CSD"/>
</dbReference>
<dbReference type="PANTHER" id="PTHR46565">
    <property type="entry name" value="COLD SHOCK DOMAIN PROTEIN 2"/>
    <property type="match status" value="1"/>
</dbReference>
<proteinExistence type="predicted"/>
<evidence type="ECO:0000313" key="2">
    <source>
        <dbReference type="EMBL" id="CCG07229.1"/>
    </source>
</evidence>
<dbReference type="InterPro" id="IPR002059">
    <property type="entry name" value="CSP_DNA-bd"/>
</dbReference>
<gene>
    <name evidence="2" type="ORF">RSPPHO_00603</name>
</gene>
<dbReference type="eggNOG" id="COG1278">
    <property type="taxonomic scope" value="Bacteria"/>
</dbReference>
<feature type="domain" description="CSD" evidence="1">
    <location>
        <begin position="95"/>
        <end position="160"/>
    </location>
</feature>
<evidence type="ECO:0000259" key="1">
    <source>
        <dbReference type="PROSITE" id="PS51857"/>
    </source>
</evidence>
<protein>
    <submittedName>
        <fullName evidence="2">Cold-shock DNA-binding protein family</fullName>
    </submittedName>
</protein>
<dbReference type="SMART" id="SM00357">
    <property type="entry name" value="CSP"/>
    <property type="match status" value="2"/>
</dbReference>
<dbReference type="GO" id="GO:0005829">
    <property type="term" value="C:cytosol"/>
    <property type="evidence" value="ECO:0007669"/>
    <property type="project" value="UniProtKB-ARBA"/>
</dbReference>
<dbReference type="PRINTS" id="PR00050">
    <property type="entry name" value="COLDSHOCK"/>
</dbReference>
<name>H6SPV9_PARPM</name>
<dbReference type="PROSITE" id="PS51857">
    <property type="entry name" value="CSD_2"/>
    <property type="match status" value="2"/>
</dbReference>
<sequence length="161" mass="17076">MQSRITATVKWFNATKGFGFVRVNDGEPDAFLHISVLQRAGYDELPEGAVIVCDLGPGQKGMQVTQIHQVEGAGAGGGLSRGSDRGGYGAEGDREIIGVVKFFSADKGFGFVVPESGGKDVYVGSRTLQDCGLDVLEQGQRVRMTIRQGKKGPMVGNISLL</sequence>
<dbReference type="PATRIC" id="fig|1150469.3.peg.704"/>
<dbReference type="CDD" id="cd04458">
    <property type="entry name" value="CSP_CDS"/>
    <property type="match status" value="1"/>
</dbReference>
<reference evidence="2 3" key="1">
    <citation type="submission" date="2012-02" db="EMBL/GenBank/DDBJ databases">
        <title>Shotgun genome sequence of Phaeospirillum photometricum DSM 122.</title>
        <authorList>
            <person name="Duquesne K."/>
            <person name="Sturgis J."/>
        </authorList>
    </citation>
    <scope>NUCLEOTIDE SEQUENCE [LARGE SCALE GENOMIC DNA]</scope>
    <source>
        <strain evidence="3">DSM122</strain>
    </source>
</reference>
<dbReference type="SUPFAM" id="SSF50249">
    <property type="entry name" value="Nucleic acid-binding proteins"/>
    <property type="match status" value="2"/>
</dbReference>
<dbReference type="Proteomes" id="UP000033220">
    <property type="component" value="Chromosome DSM 122"/>
</dbReference>
<evidence type="ECO:0000313" key="3">
    <source>
        <dbReference type="Proteomes" id="UP000033220"/>
    </source>
</evidence>
<keyword evidence="3" id="KW-1185">Reference proteome</keyword>
<dbReference type="Gene3D" id="2.40.50.140">
    <property type="entry name" value="Nucleic acid-binding proteins"/>
    <property type="match status" value="2"/>
</dbReference>